<gene>
    <name evidence="1" type="ORF">L248_0692</name>
</gene>
<dbReference type="InterPro" id="IPR043519">
    <property type="entry name" value="NT_sf"/>
</dbReference>
<dbReference type="Proteomes" id="UP000030647">
    <property type="component" value="Unassembled WGS sequence"/>
</dbReference>
<evidence type="ECO:0008006" key="3">
    <source>
        <dbReference type="Google" id="ProtNLM"/>
    </source>
</evidence>
<protein>
    <recommendedName>
        <fullName evidence="3">RelA/SpoT domain-containing protein</fullName>
    </recommendedName>
</protein>
<dbReference type="SUPFAM" id="SSF81301">
    <property type="entry name" value="Nucleotidyltransferase"/>
    <property type="match status" value="1"/>
</dbReference>
<name>U4TMI4_9LACO</name>
<keyword evidence="2" id="KW-1185">Reference proteome</keyword>
<proteinExistence type="predicted"/>
<dbReference type="EMBL" id="KI271594">
    <property type="protein sequence ID" value="ERL64635.1"/>
    <property type="molecule type" value="Genomic_DNA"/>
</dbReference>
<dbReference type="HOGENOM" id="CLU_109339_0_0_9"/>
<accession>U4TMI4</accession>
<sequence length="186" mass="22697">MEKVYLDFTTQFSSRMDINPFNQRKTTIRQLVDNPEYQKVMTEYWRALTNFQEIDTILGPLQDDHRFEFEYRSKLEDSLYLKIAWYLRKQHDLYVGKSINDLFGGRIILADFRPYEKQILAYLLDKHDTMVSRPYIRDDDTYHALHLYIRKDNFSFPWELQIWDTADVQTNFQAHAAHEERKERRQ</sequence>
<dbReference type="Gene3D" id="3.30.460.10">
    <property type="entry name" value="Beta Polymerase, domain 2"/>
    <property type="match status" value="1"/>
</dbReference>
<dbReference type="STRING" id="1231336.L248_0692"/>
<dbReference type="AlphaFoldDB" id="U4TMI4"/>
<evidence type="ECO:0000313" key="2">
    <source>
        <dbReference type="Proteomes" id="UP000030647"/>
    </source>
</evidence>
<reference evidence="2" key="1">
    <citation type="journal article" date="2013" name="Genome Announc.">
        <title>Whole-Genome Sequencing of Lactobacillus shenzhenensis Strain LY-73T.</title>
        <authorList>
            <person name="Lin Z."/>
            <person name="Liu Z."/>
            <person name="Yang R."/>
            <person name="Zou Y."/>
            <person name="Wan D."/>
            <person name="Chen J."/>
            <person name="Guo M."/>
            <person name="Zhao J."/>
            <person name="Fang C."/>
            <person name="Yang R."/>
            <person name="Liu F."/>
        </authorList>
    </citation>
    <scope>NUCLEOTIDE SEQUENCE [LARGE SCALE GENOMIC DNA]</scope>
    <source>
        <strain evidence="2">LY-73</strain>
    </source>
</reference>
<organism evidence="1 2">
    <name type="scientific">Schleiferilactobacillus shenzhenensis LY-73</name>
    <dbReference type="NCBI Taxonomy" id="1231336"/>
    <lineage>
        <taxon>Bacteria</taxon>
        <taxon>Bacillati</taxon>
        <taxon>Bacillota</taxon>
        <taxon>Bacilli</taxon>
        <taxon>Lactobacillales</taxon>
        <taxon>Lactobacillaceae</taxon>
        <taxon>Schleiferilactobacillus</taxon>
    </lineage>
</organism>
<evidence type="ECO:0000313" key="1">
    <source>
        <dbReference type="EMBL" id="ERL64635.1"/>
    </source>
</evidence>
<dbReference type="eggNOG" id="ENOG502Z9CV">
    <property type="taxonomic scope" value="Bacteria"/>
</dbReference>